<keyword evidence="1" id="KW-0812">Transmembrane</keyword>
<evidence type="ECO:0000256" key="1">
    <source>
        <dbReference type="SAM" id="Phobius"/>
    </source>
</evidence>
<feature type="transmembrane region" description="Helical" evidence="1">
    <location>
        <begin position="6"/>
        <end position="26"/>
    </location>
</feature>
<sequence>MLVLNPFIVISWILFTALFPVAFHWLRNAYKIFVKKDYSKVALKKEQPPKNPAKWAPFVGLLNLAAGIAIVWAIIGALPFWFIYPYEKWTGIAAVTIWFKLFGEYIIKTHAHPFKVAKNK</sequence>
<gene>
    <name evidence="2" type="ORF">DHM44_00020</name>
</gene>
<organism evidence="2 3">
    <name type="scientific">Flexistipes sinusarabici</name>
    <dbReference type="NCBI Taxonomy" id="2352"/>
    <lineage>
        <taxon>Bacteria</taxon>
        <taxon>Pseudomonadati</taxon>
        <taxon>Deferribacterota</taxon>
        <taxon>Deferribacteres</taxon>
        <taxon>Deferribacterales</taxon>
        <taxon>Flexistipitaceae</taxon>
        <taxon>Flexistipes</taxon>
    </lineage>
</organism>
<accession>A0A3D5Q894</accession>
<evidence type="ECO:0000313" key="3">
    <source>
        <dbReference type="Proteomes" id="UP000262325"/>
    </source>
</evidence>
<dbReference type="Proteomes" id="UP000262325">
    <property type="component" value="Unassembled WGS sequence"/>
</dbReference>
<name>A0A3D5Q894_FLESI</name>
<keyword evidence="1" id="KW-0472">Membrane</keyword>
<comment type="caution">
    <text evidence="2">The sequence shown here is derived from an EMBL/GenBank/DDBJ whole genome shotgun (WGS) entry which is preliminary data.</text>
</comment>
<reference evidence="2 3" key="1">
    <citation type="journal article" date="2018" name="Nat. Biotechnol.">
        <title>A standardized bacterial taxonomy based on genome phylogeny substantially revises the tree of life.</title>
        <authorList>
            <person name="Parks D.H."/>
            <person name="Chuvochina M."/>
            <person name="Waite D.W."/>
            <person name="Rinke C."/>
            <person name="Skarshewski A."/>
            <person name="Chaumeil P.A."/>
            <person name="Hugenholtz P."/>
        </authorList>
    </citation>
    <scope>NUCLEOTIDE SEQUENCE [LARGE SCALE GENOMIC DNA]</scope>
    <source>
        <strain evidence="2">UBA8672</strain>
    </source>
</reference>
<feature type="transmembrane region" description="Helical" evidence="1">
    <location>
        <begin position="55"/>
        <end position="83"/>
    </location>
</feature>
<dbReference type="EMBL" id="DPPF01000001">
    <property type="protein sequence ID" value="HCW92047.1"/>
    <property type="molecule type" value="Genomic_DNA"/>
</dbReference>
<protein>
    <submittedName>
        <fullName evidence="2">Uncharacterized protein</fullName>
    </submittedName>
</protein>
<proteinExistence type="predicted"/>
<keyword evidence="1" id="KW-1133">Transmembrane helix</keyword>
<evidence type="ECO:0000313" key="2">
    <source>
        <dbReference type="EMBL" id="HCW92047.1"/>
    </source>
</evidence>
<dbReference type="AlphaFoldDB" id="A0A3D5Q894"/>
<dbReference type="RefSeq" id="WP_013886438.1">
    <property type="nucleotide sequence ID" value="NZ_JAAZVV010000027.1"/>
</dbReference>
<dbReference type="OMA" id="SIALNWI"/>